<comment type="caution">
    <text evidence="2">The sequence shown here is derived from an EMBL/GenBank/DDBJ whole genome shotgun (WGS) entry which is preliminary data.</text>
</comment>
<evidence type="ECO:0000313" key="3">
    <source>
        <dbReference type="Proteomes" id="UP001187192"/>
    </source>
</evidence>
<gene>
    <name evidence="2" type="ORF">TIFTF001_025775</name>
</gene>
<reference evidence="2" key="1">
    <citation type="submission" date="2023-07" db="EMBL/GenBank/DDBJ databases">
        <title>draft genome sequence of fig (Ficus carica).</title>
        <authorList>
            <person name="Takahashi T."/>
            <person name="Nishimura K."/>
        </authorList>
    </citation>
    <scope>NUCLEOTIDE SEQUENCE</scope>
</reference>
<name>A0AA88ANH2_FICCA</name>
<accession>A0AA88ANH2</accession>
<keyword evidence="3" id="KW-1185">Reference proteome</keyword>
<sequence>MVTSSAYALCDVGSPWQSQWKIFDLLRDAPERPSGGGSTACWGAATGSATSNQM</sequence>
<dbReference type="AlphaFoldDB" id="A0AA88ANH2"/>
<proteinExistence type="predicted"/>
<organism evidence="2 3">
    <name type="scientific">Ficus carica</name>
    <name type="common">Common fig</name>
    <dbReference type="NCBI Taxonomy" id="3494"/>
    <lineage>
        <taxon>Eukaryota</taxon>
        <taxon>Viridiplantae</taxon>
        <taxon>Streptophyta</taxon>
        <taxon>Embryophyta</taxon>
        <taxon>Tracheophyta</taxon>
        <taxon>Spermatophyta</taxon>
        <taxon>Magnoliopsida</taxon>
        <taxon>eudicotyledons</taxon>
        <taxon>Gunneridae</taxon>
        <taxon>Pentapetalae</taxon>
        <taxon>rosids</taxon>
        <taxon>fabids</taxon>
        <taxon>Rosales</taxon>
        <taxon>Moraceae</taxon>
        <taxon>Ficeae</taxon>
        <taxon>Ficus</taxon>
    </lineage>
</organism>
<evidence type="ECO:0000313" key="2">
    <source>
        <dbReference type="EMBL" id="GMN56657.1"/>
    </source>
</evidence>
<evidence type="ECO:0000256" key="1">
    <source>
        <dbReference type="SAM" id="MobiDB-lite"/>
    </source>
</evidence>
<feature type="region of interest" description="Disordered" evidence="1">
    <location>
        <begin position="32"/>
        <end position="54"/>
    </location>
</feature>
<dbReference type="EMBL" id="BTGU01000065">
    <property type="protein sequence ID" value="GMN56657.1"/>
    <property type="molecule type" value="Genomic_DNA"/>
</dbReference>
<protein>
    <submittedName>
        <fullName evidence="2">Uncharacterized protein</fullName>
    </submittedName>
</protein>
<dbReference type="Proteomes" id="UP001187192">
    <property type="component" value="Unassembled WGS sequence"/>
</dbReference>